<dbReference type="EMBL" id="GL444507">
    <property type="protein sequence ID" value="EFN60853.1"/>
    <property type="molecule type" value="Genomic_DNA"/>
</dbReference>
<protein>
    <submittedName>
        <fullName evidence="1">Uncharacterized protein</fullName>
    </submittedName>
</protein>
<reference evidence="1 2" key="1">
    <citation type="journal article" date="2010" name="Science">
        <title>Genomic comparison of the ants Camponotus floridanus and Harpegnathos saltator.</title>
        <authorList>
            <person name="Bonasio R."/>
            <person name="Zhang G."/>
            <person name="Ye C."/>
            <person name="Mutti N.S."/>
            <person name="Fang X."/>
            <person name="Qin N."/>
            <person name="Donahue G."/>
            <person name="Yang P."/>
            <person name="Li Q."/>
            <person name="Li C."/>
            <person name="Zhang P."/>
            <person name="Huang Z."/>
            <person name="Berger S.L."/>
            <person name="Reinberg D."/>
            <person name="Wang J."/>
            <person name="Liebig J."/>
        </authorList>
    </citation>
    <scope>NUCLEOTIDE SEQUENCE [LARGE SCALE GENOMIC DNA]</scope>
    <source>
        <strain evidence="2">C129</strain>
    </source>
</reference>
<gene>
    <name evidence="1" type="ORF">EAG_12329</name>
</gene>
<name>E2B0D4_CAMFO</name>
<proteinExistence type="predicted"/>
<dbReference type="Proteomes" id="UP000000311">
    <property type="component" value="Unassembled WGS sequence"/>
</dbReference>
<accession>E2B0D4</accession>
<evidence type="ECO:0000313" key="2">
    <source>
        <dbReference type="Proteomes" id="UP000000311"/>
    </source>
</evidence>
<dbReference type="AlphaFoldDB" id="E2B0D4"/>
<keyword evidence="2" id="KW-1185">Reference proteome</keyword>
<organism evidence="2">
    <name type="scientific">Camponotus floridanus</name>
    <name type="common">Florida carpenter ant</name>
    <dbReference type="NCBI Taxonomy" id="104421"/>
    <lineage>
        <taxon>Eukaryota</taxon>
        <taxon>Metazoa</taxon>
        <taxon>Ecdysozoa</taxon>
        <taxon>Arthropoda</taxon>
        <taxon>Hexapoda</taxon>
        <taxon>Insecta</taxon>
        <taxon>Pterygota</taxon>
        <taxon>Neoptera</taxon>
        <taxon>Endopterygota</taxon>
        <taxon>Hymenoptera</taxon>
        <taxon>Apocrita</taxon>
        <taxon>Aculeata</taxon>
        <taxon>Formicoidea</taxon>
        <taxon>Formicidae</taxon>
        <taxon>Formicinae</taxon>
        <taxon>Camponotus</taxon>
    </lineage>
</organism>
<sequence>MALAYRRKLERLIVTCLSRLERFFKVDVPERARLGTRTRNFDSDQGIAFAIVSWIFHLFPYRISSWRQTQTRSCAELVLSACPTVVNPWQMFHPAVPCRESRKRPLSPTFMVRLGILYRTHVEQSHDELCAKQRAITTQTRFIRAYDT</sequence>
<evidence type="ECO:0000313" key="1">
    <source>
        <dbReference type="EMBL" id="EFN60853.1"/>
    </source>
</evidence>
<dbReference type="InParanoid" id="E2B0D4"/>